<gene>
    <name evidence="2" type="ORF">Tcan_12392</name>
</gene>
<accession>A0A0B2VSR9</accession>
<dbReference type="OrthoDB" id="5849074at2759"/>
<feature type="compositionally biased region" description="Low complexity" evidence="1">
    <location>
        <begin position="764"/>
        <end position="780"/>
    </location>
</feature>
<dbReference type="OMA" id="HTGHISH"/>
<feature type="compositionally biased region" description="Polar residues" evidence="1">
    <location>
        <begin position="1178"/>
        <end position="1187"/>
    </location>
</feature>
<feature type="region of interest" description="Disordered" evidence="1">
    <location>
        <begin position="177"/>
        <end position="197"/>
    </location>
</feature>
<dbReference type="STRING" id="6265.A0A0B2VSR9"/>
<feature type="compositionally biased region" description="Low complexity" evidence="1">
    <location>
        <begin position="917"/>
        <end position="933"/>
    </location>
</feature>
<feature type="compositionally biased region" description="Polar residues" evidence="1">
    <location>
        <begin position="1078"/>
        <end position="1102"/>
    </location>
</feature>
<feature type="compositionally biased region" description="Low complexity" evidence="1">
    <location>
        <begin position="872"/>
        <end position="901"/>
    </location>
</feature>
<feature type="region of interest" description="Disordered" evidence="1">
    <location>
        <begin position="1274"/>
        <end position="1384"/>
    </location>
</feature>
<comment type="caution">
    <text evidence="2">The sequence shown here is derived from an EMBL/GenBank/DDBJ whole genome shotgun (WGS) entry which is preliminary data.</text>
</comment>
<evidence type="ECO:0000313" key="3">
    <source>
        <dbReference type="Proteomes" id="UP000031036"/>
    </source>
</evidence>
<feature type="region of interest" description="Disordered" evidence="1">
    <location>
        <begin position="1488"/>
        <end position="1527"/>
    </location>
</feature>
<feature type="region of interest" description="Disordered" evidence="1">
    <location>
        <begin position="996"/>
        <end position="1017"/>
    </location>
</feature>
<feature type="region of interest" description="Disordered" evidence="1">
    <location>
        <begin position="333"/>
        <end position="364"/>
    </location>
</feature>
<name>A0A0B2VSR9_TOXCA</name>
<feature type="compositionally biased region" description="Basic and acidic residues" evidence="1">
    <location>
        <begin position="1512"/>
        <end position="1524"/>
    </location>
</feature>
<feature type="compositionally biased region" description="Polar residues" evidence="1">
    <location>
        <begin position="842"/>
        <end position="869"/>
    </location>
</feature>
<dbReference type="Proteomes" id="UP000031036">
    <property type="component" value="Unassembled WGS sequence"/>
</dbReference>
<feature type="compositionally biased region" description="Low complexity" evidence="1">
    <location>
        <begin position="486"/>
        <end position="517"/>
    </location>
</feature>
<evidence type="ECO:0000313" key="2">
    <source>
        <dbReference type="EMBL" id="KHN84334.1"/>
    </source>
</evidence>
<feature type="compositionally biased region" description="Polar residues" evidence="1">
    <location>
        <begin position="1204"/>
        <end position="1231"/>
    </location>
</feature>
<feature type="region of interest" description="Disordered" evidence="1">
    <location>
        <begin position="804"/>
        <end position="963"/>
    </location>
</feature>
<feature type="region of interest" description="Disordered" evidence="1">
    <location>
        <begin position="764"/>
        <end position="783"/>
    </location>
</feature>
<feature type="compositionally biased region" description="Low complexity" evidence="1">
    <location>
        <begin position="998"/>
        <end position="1008"/>
    </location>
</feature>
<feature type="compositionally biased region" description="Low complexity" evidence="1">
    <location>
        <begin position="436"/>
        <end position="449"/>
    </location>
</feature>
<sequence length="1626" mass="176988">MHSFDVHLLVDLVDVKQRMTDQLRANRISRILNLQLFVTGLMLDQAGLRPWCGSREALFRFMFEGGSGCRMNEQWSSSAGVCVQAQSEQQRQLAVSQQPRSLAAIPDASPGSSAPFQLYARPTPSSASASHCAPTPGGFARPHSILANGLPPNCTISTPRKGEEAEQLGGCMCVPTSSKSAGGSDEEGSSSRKSDSIVNAAVASTSCTLRSVDEPRVSPSHPNRCVRRRLQFTLTANEAFRLRRIAESQPLTLRRLGITSVQVGDSDAVQVIVSPAALRLQQLPQPPPATYVAEDASTNAARVPPVYDARTANHEINQQIHENNSGSDFRHEVMPSTSAYGPPPAKRKSYEIDGTRGPASNGNRITAHEQCAPAHCVPAGGASSARQPNPSSQNVNNNSPLLVNLLRSTSPGAGAGMNAPHAQSHAPRPPTTPVAPQMSTPPSQSQSCSAGFSPYPYMPRTPMAATPAGPPSVQMRPPPTSGEVVQQMSSSSHMQCEQQQPQHQTPPQQSQIMQQQMNVERQRQIMASQQQSSQAQQVPQQGYYPPAQYPQQQRGMAPGYVLRGGAHAQQAQGVLYATQQGQAVRAQYVRMQQQATLAAHSLPPHYRQSAPLEQAAPPPPKKRKRPTKKQQKEAEIAQQAAAVQQQQQYMMEQQINARVPPTNAHTVDRPNIMPQMLQGGQPQTNMVYAQQSRPYAPSSMQSPSASASAANQMMQSPSTNAVYYQQQQQQQQQQRHIWSAQQQQMMQPQRATQMVHSQQPQMTYPSQMQQQWQSAQSHPQRVAYPQSDNGTKFLSSLLGEMMQPQRATQMVHSQQPQMTYPSQMQQQWQSAQSHPQRVAYPQSDNGTEMIASSSGSVHQSPAANRNNPMDFSPSSQSSSTVSPLYHQQQQQQQHMMYQQQMATSQQTPPSGNVPYASQQPSSQQRDTQMQQQQRAYPHEQQQSQQKNASLMDTSGDFGMQDDLGANIADDCGDFNDLDSIEPMTESGDVGTTLMATHQQQMQQQQRQQHAGNEQAPQQTVMTRQAQQQGGYGVPAQMHHAAHGYEQMVQGTASSSHQMMCGPPGPQSKCAPPRQQQQAPSSYGVQQQHHPQQRTSPMQGYSMQQQQQIQVNAGYGVQQPCTSQSGGYPSEQISSPAQSMNAAYATQQQSQYQQQQQPQHQQQHAQQQHYQQEQQQQQSVCASRTSSAGYMPPQPAHQQHKGPGSISTGTSPVVHQQMPSTARQSEDPQTSQSEERATPFGSRSESGVITEREKDPINSTIESVVMRALSDQDALAASSTNGPPNRLTVQRGRVVHSVQPSSSVESTSSGKMMGSAINSVSVKRQASQPSVVSRPAVHGQQQQQQHSSLTAAEVAPTGSSGSPRSLNGRPSSVDGRTSASSSSALTHQLTSIASSHISRRASTSSAGVCEITEESDASASFANGQKDRKMSDSVMSAPEQRLNSANYMAQHHLTNGHDPHLMKEFCFVQQQPNGLSNCVLNDEERHALNTSQQQTLTAQRTPPKSAPRRNRRKADLAQEASPHRDDDDEFFLSAATNTQPMRASFTRRVSIAGGVVVGSSGSAPPQSHFGGVVSVQSAQNNFSATVARQQQHIMKHQEGGRQGQIAQQGDGAVVHGWSRVAFVDLVA</sequence>
<evidence type="ECO:0000256" key="1">
    <source>
        <dbReference type="SAM" id="MobiDB-lite"/>
    </source>
</evidence>
<feature type="region of interest" description="Disordered" evidence="1">
    <location>
        <begin position="378"/>
        <end position="552"/>
    </location>
</feature>
<feature type="compositionally biased region" description="Polar residues" evidence="1">
    <location>
        <begin position="1488"/>
        <end position="1501"/>
    </location>
</feature>
<dbReference type="EMBL" id="JPKZ01000992">
    <property type="protein sequence ID" value="KHN84334.1"/>
    <property type="molecule type" value="Genomic_DNA"/>
</dbReference>
<feature type="compositionally biased region" description="Low complexity" evidence="1">
    <location>
        <begin position="524"/>
        <end position="552"/>
    </location>
</feature>
<feature type="compositionally biased region" description="Polar residues" evidence="1">
    <location>
        <begin position="939"/>
        <end position="952"/>
    </location>
</feature>
<feature type="region of interest" description="Disordered" evidence="1">
    <location>
        <begin position="609"/>
        <end position="639"/>
    </location>
</feature>
<feature type="compositionally biased region" description="Polar residues" evidence="1">
    <location>
        <begin position="1118"/>
        <end position="1145"/>
    </location>
</feature>
<proteinExistence type="predicted"/>
<feature type="region of interest" description="Disordered" evidence="1">
    <location>
        <begin position="1050"/>
        <end position="1258"/>
    </location>
</feature>
<feature type="compositionally biased region" description="Polar residues" evidence="1">
    <location>
        <begin position="1356"/>
        <end position="1384"/>
    </location>
</feature>
<feature type="compositionally biased region" description="Low complexity" evidence="1">
    <location>
        <begin position="1294"/>
        <end position="1308"/>
    </location>
</feature>
<feature type="compositionally biased region" description="Low complexity" evidence="1">
    <location>
        <begin position="1146"/>
        <end position="1177"/>
    </location>
</feature>
<organism evidence="2 3">
    <name type="scientific">Toxocara canis</name>
    <name type="common">Canine roundworm</name>
    <dbReference type="NCBI Taxonomy" id="6265"/>
    <lineage>
        <taxon>Eukaryota</taxon>
        <taxon>Metazoa</taxon>
        <taxon>Ecdysozoa</taxon>
        <taxon>Nematoda</taxon>
        <taxon>Chromadorea</taxon>
        <taxon>Rhabditida</taxon>
        <taxon>Spirurina</taxon>
        <taxon>Ascaridomorpha</taxon>
        <taxon>Ascaridoidea</taxon>
        <taxon>Toxocaridae</taxon>
        <taxon>Toxocara</taxon>
    </lineage>
</organism>
<feature type="compositionally biased region" description="Low complexity" evidence="1">
    <location>
        <begin position="813"/>
        <end position="836"/>
    </location>
</feature>
<feature type="region of interest" description="Disordered" evidence="1">
    <location>
        <begin position="1407"/>
        <end position="1436"/>
    </location>
</feature>
<feature type="compositionally biased region" description="Polar residues" evidence="1">
    <location>
        <begin position="1315"/>
        <end position="1330"/>
    </location>
</feature>
<keyword evidence="3" id="KW-1185">Reference proteome</keyword>
<feature type="compositionally biased region" description="Basic residues" evidence="1">
    <location>
        <begin position="620"/>
        <end position="629"/>
    </location>
</feature>
<protein>
    <submittedName>
        <fullName evidence="2">Uncharacterized protein</fullName>
    </submittedName>
</protein>
<reference evidence="2 3" key="1">
    <citation type="submission" date="2014-11" db="EMBL/GenBank/DDBJ databases">
        <title>Genetic blueprint of the zoonotic pathogen Toxocara canis.</title>
        <authorList>
            <person name="Zhu X.-Q."/>
            <person name="Korhonen P.K."/>
            <person name="Cai H."/>
            <person name="Young N.D."/>
            <person name="Nejsum P."/>
            <person name="von Samson-Himmelstjerna G."/>
            <person name="Boag P.R."/>
            <person name="Tan P."/>
            <person name="Li Q."/>
            <person name="Min J."/>
            <person name="Yang Y."/>
            <person name="Wang X."/>
            <person name="Fang X."/>
            <person name="Hall R.S."/>
            <person name="Hofmann A."/>
            <person name="Sternberg P.W."/>
            <person name="Jex A.R."/>
            <person name="Gasser R.B."/>
        </authorList>
    </citation>
    <scope>NUCLEOTIDE SEQUENCE [LARGE SCALE GENOMIC DNA]</scope>
    <source>
        <strain evidence="2">PN_DK_2014</strain>
    </source>
</reference>
<feature type="compositionally biased region" description="Low complexity" evidence="1">
    <location>
        <begin position="386"/>
        <end position="408"/>
    </location>
</feature>